<dbReference type="PANTHER" id="PTHR38441:SF1">
    <property type="entry name" value="MEMBRANE PROTEIN"/>
    <property type="match status" value="1"/>
</dbReference>
<dbReference type="PANTHER" id="PTHR38441">
    <property type="entry name" value="INTEGRAL MEMBRANE PROTEIN-RELATED"/>
    <property type="match status" value="1"/>
</dbReference>
<evidence type="ECO:0000313" key="2">
    <source>
        <dbReference type="EMBL" id="GAA1392413.1"/>
    </source>
</evidence>
<dbReference type="EMBL" id="BAAAJK010000018">
    <property type="protein sequence ID" value="GAA1392413.1"/>
    <property type="molecule type" value="Genomic_DNA"/>
</dbReference>
<comment type="caution">
    <text evidence="2">The sequence shown here is derived from an EMBL/GenBank/DDBJ whole genome shotgun (WGS) entry which is preliminary data.</text>
</comment>
<keyword evidence="3" id="KW-1185">Reference proteome</keyword>
<keyword evidence="1" id="KW-1133">Transmembrane helix</keyword>
<dbReference type="Proteomes" id="UP001501414">
    <property type="component" value="Unassembled WGS sequence"/>
</dbReference>
<keyword evidence="1" id="KW-0472">Membrane</keyword>
<accession>A0ABN1XXI7</accession>
<dbReference type="Pfam" id="PF04341">
    <property type="entry name" value="DUF485"/>
    <property type="match status" value="1"/>
</dbReference>
<reference evidence="2 3" key="1">
    <citation type="journal article" date="2019" name="Int. J. Syst. Evol. Microbiol.">
        <title>The Global Catalogue of Microorganisms (GCM) 10K type strain sequencing project: providing services to taxonomists for standard genome sequencing and annotation.</title>
        <authorList>
            <consortium name="The Broad Institute Genomics Platform"/>
            <consortium name="The Broad Institute Genome Sequencing Center for Infectious Disease"/>
            <person name="Wu L."/>
            <person name="Ma J."/>
        </authorList>
    </citation>
    <scope>NUCLEOTIDE SEQUENCE [LARGE SCALE GENOMIC DNA]</scope>
    <source>
        <strain evidence="2 3">JCM 11896</strain>
    </source>
</reference>
<protein>
    <submittedName>
        <fullName evidence="2">DUF485 domain-containing protein</fullName>
    </submittedName>
</protein>
<evidence type="ECO:0000313" key="3">
    <source>
        <dbReference type="Proteomes" id="UP001501414"/>
    </source>
</evidence>
<keyword evidence="1" id="KW-0812">Transmembrane</keyword>
<feature type="transmembrane region" description="Helical" evidence="1">
    <location>
        <begin position="70"/>
        <end position="92"/>
    </location>
</feature>
<evidence type="ECO:0000256" key="1">
    <source>
        <dbReference type="SAM" id="Phobius"/>
    </source>
</evidence>
<name>A0ABN1XXI7_9PSEU</name>
<sequence>MNGAMSSPAEGPAGTVYQQVQASPEFRAFRTRLRRYVFPMTAIFLAWYLAFVGLASYAPGFMSIRVGETITVGLLVGLGQFVSTFVITTLYVRFAEREIDGPAAELRARVETGLAGSPEVRA</sequence>
<feature type="transmembrane region" description="Helical" evidence="1">
    <location>
        <begin position="36"/>
        <end position="58"/>
    </location>
</feature>
<dbReference type="InterPro" id="IPR007436">
    <property type="entry name" value="DUF485"/>
</dbReference>
<gene>
    <name evidence="2" type="ORF">GCM10009613_37020</name>
</gene>
<proteinExistence type="predicted"/>
<organism evidence="2 3">
    <name type="scientific">Pseudonocardia kongjuensis</name>
    <dbReference type="NCBI Taxonomy" id="102227"/>
    <lineage>
        <taxon>Bacteria</taxon>
        <taxon>Bacillati</taxon>
        <taxon>Actinomycetota</taxon>
        <taxon>Actinomycetes</taxon>
        <taxon>Pseudonocardiales</taxon>
        <taxon>Pseudonocardiaceae</taxon>
        <taxon>Pseudonocardia</taxon>
    </lineage>
</organism>